<accession>A0ABS7FTD0</accession>
<evidence type="ECO:0000259" key="2">
    <source>
        <dbReference type="Pfam" id="PF14530"/>
    </source>
</evidence>
<evidence type="ECO:0000313" key="4">
    <source>
        <dbReference type="Proteomes" id="UP000774570"/>
    </source>
</evidence>
<reference evidence="3 4" key="1">
    <citation type="submission" date="2021-07" db="EMBL/GenBank/DDBJ databases">
        <title>Actinomadura sp. PM05-2 isolated from lichen.</title>
        <authorList>
            <person name="Somphong A."/>
            <person name="Phongsopitanun W."/>
            <person name="Tanasupawat S."/>
            <person name="Peongsungnone V."/>
        </authorList>
    </citation>
    <scope>NUCLEOTIDE SEQUENCE [LARGE SCALE GENOMIC DNA]</scope>
    <source>
        <strain evidence="3 4">PM05-2</strain>
    </source>
</reference>
<dbReference type="InterPro" id="IPR009078">
    <property type="entry name" value="Ferritin-like_SF"/>
</dbReference>
<keyword evidence="4" id="KW-1185">Reference proteome</keyword>
<dbReference type="InterPro" id="IPR012347">
    <property type="entry name" value="Ferritin-like"/>
</dbReference>
<evidence type="ECO:0000313" key="3">
    <source>
        <dbReference type="EMBL" id="MBW8483665.1"/>
    </source>
</evidence>
<protein>
    <submittedName>
        <fullName evidence="3">Ferritin-like domain-containing protein</fullName>
    </submittedName>
</protein>
<sequence length="161" mass="16535">MTRGVDALQAALRAEHAAVYGYGVLGARLRPPLRDTATQLWNAHRSARDALASRITGLGGRPDAAAAAYRLPVRVTSARTAAQLAAALEDDLVTAYTGLAGVPGGALRTLGAKAMQQAIARSVMWRANAGQGPPPAAFPGLPASALPPRPEPGEQTGEPRG</sequence>
<dbReference type="EMBL" id="JAIBOA010000008">
    <property type="protein sequence ID" value="MBW8483665.1"/>
    <property type="molecule type" value="Genomic_DNA"/>
</dbReference>
<dbReference type="Proteomes" id="UP000774570">
    <property type="component" value="Unassembled WGS sequence"/>
</dbReference>
<evidence type="ECO:0000256" key="1">
    <source>
        <dbReference type="SAM" id="MobiDB-lite"/>
    </source>
</evidence>
<dbReference type="CDD" id="cd00657">
    <property type="entry name" value="Ferritin_like"/>
    <property type="match status" value="1"/>
</dbReference>
<gene>
    <name evidence="3" type="ORF">K1Y72_14860</name>
</gene>
<proteinExistence type="predicted"/>
<feature type="region of interest" description="Disordered" evidence="1">
    <location>
        <begin position="130"/>
        <end position="161"/>
    </location>
</feature>
<dbReference type="InterPro" id="IPR029447">
    <property type="entry name" value="DUF4439"/>
</dbReference>
<dbReference type="RefSeq" id="WP_220166883.1">
    <property type="nucleotide sequence ID" value="NZ_JAIBOA010000008.1"/>
</dbReference>
<name>A0ABS7FTD0_9ACTN</name>
<dbReference type="SUPFAM" id="SSF47240">
    <property type="entry name" value="Ferritin-like"/>
    <property type="match status" value="1"/>
</dbReference>
<feature type="domain" description="DUF4439" evidence="2">
    <location>
        <begin position="7"/>
        <end position="142"/>
    </location>
</feature>
<organism evidence="3 4">
    <name type="scientific">Actinomadura parmotrematis</name>
    <dbReference type="NCBI Taxonomy" id="2864039"/>
    <lineage>
        <taxon>Bacteria</taxon>
        <taxon>Bacillati</taxon>
        <taxon>Actinomycetota</taxon>
        <taxon>Actinomycetes</taxon>
        <taxon>Streptosporangiales</taxon>
        <taxon>Thermomonosporaceae</taxon>
        <taxon>Actinomadura</taxon>
    </lineage>
</organism>
<comment type="caution">
    <text evidence="3">The sequence shown here is derived from an EMBL/GenBank/DDBJ whole genome shotgun (WGS) entry which is preliminary data.</text>
</comment>
<dbReference type="Pfam" id="PF14530">
    <property type="entry name" value="DUF4439"/>
    <property type="match status" value="1"/>
</dbReference>
<dbReference type="Gene3D" id="1.20.1260.10">
    <property type="match status" value="1"/>
</dbReference>